<dbReference type="OrthoDB" id="37231at2157"/>
<gene>
    <name evidence="1" type="ORF">B6F84_12785</name>
</gene>
<reference evidence="1 2" key="1">
    <citation type="submission" date="2017-03" db="EMBL/GenBank/DDBJ databases">
        <title>Sulfur activation and transportation mechanism of thermophilic Archaea Acidianus manzaensis YN-25.</title>
        <authorList>
            <person name="Ma Y."/>
            <person name="Yang Y."/>
            <person name="Xia J."/>
        </authorList>
    </citation>
    <scope>NUCLEOTIDE SEQUENCE [LARGE SCALE GENOMIC DNA]</scope>
    <source>
        <strain evidence="1 2">YN-25</strain>
    </source>
</reference>
<evidence type="ECO:0000313" key="2">
    <source>
        <dbReference type="Proteomes" id="UP000193404"/>
    </source>
</evidence>
<dbReference type="STRING" id="282676.B6F84_12785"/>
<proteinExistence type="predicted"/>
<sequence length="146" mass="16523">MNQNTLIALLIITLIANVILGFELYSALHPSIIAIPSKETSTKLYTNSTTSAFYSFSFKIDENLNIDHEGKYLIQINPSNFKELFVIIYFSNGKTVQLSLKNTEVTLHLNKHDSNVTIYITGEAYTFLSEKQILNDINLTITRISD</sequence>
<dbReference type="GeneID" id="41591815"/>
<dbReference type="KEGG" id="aman:B6F84_12785"/>
<name>A0A1W6K2U7_9CREN</name>
<dbReference type="EMBL" id="CP020477">
    <property type="protein sequence ID" value="ARM76807.1"/>
    <property type="molecule type" value="Genomic_DNA"/>
</dbReference>
<organism evidence="1 2">
    <name type="scientific">Acidianus manzaensis</name>
    <dbReference type="NCBI Taxonomy" id="282676"/>
    <lineage>
        <taxon>Archaea</taxon>
        <taxon>Thermoproteota</taxon>
        <taxon>Thermoprotei</taxon>
        <taxon>Sulfolobales</taxon>
        <taxon>Sulfolobaceae</taxon>
        <taxon>Acidianus</taxon>
    </lineage>
</organism>
<dbReference type="Proteomes" id="UP000193404">
    <property type="component" value="Chromosome"/>
</dbReference>
<dbReference type="AlphaFoldDB" id="A0A1W6K2U7"/>
<accession>A0A1W6K2U7</accession>
<dbReference type="RefSeq" id="WP_148692604.1">
    <property type="nucleotide sequence ID" value="NZ_CP020477.1"/>
</dbReference>
<evidence type="ECO:0000313" key="1">
    <source>
        <dbReference type="EMBL" id="ARM76807.1"/>
    </source>
</evidence>
<keyword evidence="2" id="KW-1185">Reference proteome</keyword>
<protein>
    <submittedName>
        <fullName evidence="1">Uncharacterized protein</fullName>
    </submittedName>
</protein>